<dbReference type="EMBL" id="CM037156">
    <property type="protein sequence ID" value="KAH7838669.1"/>
    <property type="molecule type" value="Genomic_DNA"/>
</dbReference>
<sequence>MKSSHRLLETLIRNNNTSRWYHSSNRQRKETLYSTISPMGDPDTTVTPVLDGWLQKGNKVRVAELLRIVHDLRKRKRFAHALEVSEWMNKKGICAFSPTEHAVQLDLIGKVQGFLSAETYFNNLRDQDKTDKTYGALLNCYVRQRQTEKSLSHWQKMKDVGFASSALTYNDLMCLYANIGQYEKVRDILNEMKRNKVSPDNFSYRICINSYGVRSDIEGMEEILKEMESQPHILMDWNTYSVVANFYIKGGLKDKAIDALRKAEQRLSDKDGIGYNHLISLYARLENKDEVLRLWHLEKSSCKRCINRDYITMLESLVRIGALKEAEEVLKEWEASGNCFDFRVPNAIVIGYCEKGLVEKAEAILLDLKKGGRTPTPNSWGKVAEGYLNKGEMVKAKDCMKVALSLHVGSKGWKPNPKVVSGILNWLGDNGDIKDVEDFVGSCRRGVVTMDILMYHALLKANIRNGKEVDGILSSMEADKLGEDEETKEILGLRHIETD</sequence>
<proteinExistence type="predicted"/>
<protein>
    <submittedName>
        <fullName evidence="1">Uncharacterized protein</fullName>
    </submittedName>
</protein>
<accession>A0ACB7XDA1</accession>
<reference evidence="1 2" key="1">
    <citation type="journal article" date="2021" name="Hortic Res">
        <title>High-quality reference genome and annotation aids understanding of berry development for evergreen blueberry (Vaccinium darrowii).</title>
        <authorList>
            <person name="Yu J."/>
            <person name="Hulse-Kemp A.M."/>
            <person name="Babiker E."/>
            <person name="Staton M."/>
        </authorList>
    </citation>
    <scope>NUCLEOTIDE SEQUENCE [LARGE SCALE GENOMIC DNA]</scope>
    <source>
        <strain evidence="2">cv. NJ 8807/NJ 8810</strain>
        <tissue evidence="1">Young leaf</tissue>
    </source>
</reference>
<evidence type="ECO:0000313" key="2">
    <source>
        <dbReference type="Proteomes" id="UP000828048"/>
    </source>
</evidence>
<evidence type="ECO:0000313" key="1">
    <source>
        <dbReference type="EMBL" id="KAH7838669.1"/>
    </source>
</evidence>
<gene>
    <name evidence="1" type="ORF">Vadar_029685</name>
</gene>
<organism evidence="1 2">
    <name type="scientific">Vaccinium darrowii</name>
    <dbReference type="NCBI Taxonomy" id="229202"/>
    <lineage>
        <taxon>Eukaryota</taxon>
        <taxon>Viridiplantae</taxon>
        <taxon>Streptophyta</taxon>
        <taxon>Embryophyta</taxon>
        <taxon>Tracheophyta</taxon>
        <taxon>Spermatophyta</taxon>
        <taxon>Magnoliopsida</taxon>
        <taxon>eudicotyledons</taxon>
        <taxon>Gunneridae</taxon>
        <taxon>Pentapetalae</taxon>
        <taxon>asterids</taxon>
        <taxon>Ericales</taxon>
        <taxon>Ericaceae</taxon>
        <taxon>Vaccinioideae</taxon>
        <taxon>Vaccinieae</taxon>
        <taxon>Vaccinium</taxon>
    </lineage>
</organism>
<dbReference type="Proteomes" id="UP000828048">
    <property type="component" value="Chromosome 6"/>
</dbReference>
<comment type="caution">
    <text evidence="1">The sequence shown here is derived from an EMBL/GenBank/DDBJ whole genome shotgun (WGS) entry which is preliminary data.</text>
</comment>
<keyword evidence="2" id="KW-1185">Reference proteome</keyword>
<name>A0ACB7XDA1_9ERIC</name>